<dbReference type="EMBL" id="WHUW01000023">
    <property type="protein sequence ID" value="KAF8435988.1"/>
    <property type="molecule type" value="Genomic_DNA"/>
</dbReference>
<accession>A0AAD4GCA7</accession>
<comment type="caution">
    <text evidence="3">The sequence shown here is derived from an EMBL/GenBank/DDBJ whole genome shotgun (WGS) entry which is preliminary data.</text>
</comment>
<protein>
    <submittedName>
        <fullName evidence="3">Uncharacterized protein</fullName>
    </submittedName>
</protein>
<keyword evidence="1" id="KW-0175">Coiled coil</keyword>
<dbReference type="Proteomes" id="UP001194468">
    <property type="component" value="Unassembled WGS sequence"/>
</dbReference>
<feature type="region of interest" description="Disordered" evidence="2">
    <location>
        <begin position="152"/>
        <end position="278"/>
    </location>
</feature>
<feature type="coiled-coil region" evidence="1">
    <location>
        <begin position="34"/>
        <end position="97"/>
    </location>
</feature>
<feature type="compositionally biased region" description="Basic and acidic residues" evidence="2">
    <location>
        <begin position="600"/>
        <end position="611"/>
    </location>
</feature>
<feature type="compositionally biased region" description="Low complexity" evidence="2">
    <location>
        <begin position="489"/>
        <end position="503"/>
    </location>
</feature>
<reference evidence="3" key="1">
    <citation type="submission" date="2019-10" db="EMBL/GenBank/DDBJ databases">
        <authorList>
            <consortium name="DOE Joint Genome Institute"/>
            <person name="Kuo A."/>
            <person name="Miyauchi S."/>
            <person name="Kiss E."/>
            <person name="Drula E."/>
            <person name="Kohler A."/>
            <person name="Sanchez-Garcia M."/>
            <person name="Andreopoulos B."/>
            <person name="Barry K.W."/>
            <person name="Bonito G."/>
            <person name="Buee M."/>
            <person name="Carver A."/>
            <person name="Chen C."/>
            <person name="Cichocki N."/>
            <person name="Clum A."/>
            <person name="Culley D."/>
            <person name="Crous P.W."/>
            <person name="Fauchery L."/>
            <person name="Girlanda M."/>
            <person name="Hayes R."/>
            <person name="Keri Z."/>
            <person name="LaButti K."/>
            <person name="Lipzen A."/>
            <person name="Lombard V."/>
            <person name="Magnuson J."/>
            <person name="Maillard F."/>
            <person name="Morin E."/>
            <person name="Murat C."/>
            <person name="Nolan M."/>
            <person name="Ohm R."/>
            <person name="Pangilinan J."/>
            <person name="Pereira M."/>
            <person name="Perotto S."/>
            <person name="Peter M."/>
            <person name="Riley R."/>
            <person name="Sitrit Y."/>
            <person name="Stielow B."/>
            <person name="Szollosi G."/>
            <person name="Zifcakova L."/>
            <person name="Stursova M."/>
            <person name="Spatafora J.W."/>
            <person name="Tedersoo L."/>
            <person name="Vaario L.-M."/>
            <person name="Yamada A."/>
            <person name="Yan M."/>
            <person name="Wang P."/>
            <person name="Xu J."/>
            <person name="Bruns T."/>
            <person name="Baldrian P."/>
            <person name="Vilgalys R."/>
            <person name="Henrissat B."/>
            <person name="Grigoriev I.V."/>
            <person name="Hibbett D."/>
            <person name="Nagy L.G."/>
            <person name="Martin F.M."/>
        </authorList>
    </citation>
    <scope>NUCLEOTIDE SEQUENCE</scope>
    <source>
        <strain evidence="3">BED1</strain>
    </source>
</reference>
<feature type="region of interest" description="Disordered" evidence="2">
    <location>
        <begin position="309"/>
        <end position="337"/>
    </location>
</feature>
<feature type="region of interest" description="Disordered" evidence="2">
    <location>
        <begin position="1"/>
        <end position="21"/>
    </location>
</feature>
<evidence type="ECO:0000313" key="3">
    <source>
        <dbReference type="EMBL" id="KAF8435988.1"/>
    </source>
</evidence>
<evidence type="ECO:0000313" key="4">
    <source>
        <dbReference type="Proteomes" id="UP001194468"/>
    </source>
</evidence>
<feature type="compositionally biased region" description="Low complexity" evidence="2">
    <location>
        <begin position="626"/>
        <end position="635"/>
    </location>
</feature>
<feature type="compositionally biased region" description="Low complexity" evidence="2">
    <location>
        <begin position="190"/>
        <end position="199"/>
    </location>
</feature>
<reference evidence="3" key="2">
    <citation type="journal article" date="2020" name="Nat. Commun.">
        <title>Large-scale genome sequencing of mycorrhizal fungi provides insights into the early evolution of symbiotic traits.</title>
        <authorList>
            <person name="Miyauchi S."/>
            <person name="Kiss E."/>
            <person name="Kuo A."/>
            <person name="Drula E."/>
            <person name="Kohler A."/>
            <person name="Sanchez-Garcia M."/>
            <person name="Morin E."/>
            <person name="Andreopoulos B."/>
            <person name="Barry K.W."/>
            <person name="Bonito G."/>
            <person name="Buee M."/>
            <person name="Carver A."/>
            <person name="Chen C."/>
            <person name="Cichocki N."/>
            <person name="Clum A."/>
            <person name="Culley D."/>
            <person name="Crous P.W."/>
            <person name="Fauchery L."/>
            <person name="Girlanda M."/>
            <person name="Hayes R.D."/>
            <person name="Keri Z."/>
            <person name="LaButti K."/>
            <person name="Lipzen A."/>
            <person name="Lombard V."/>
            <person name="Magnuson J."/>
            <person name="Maillard F."/>
            <person name="Murat C."/>
            <person name="Nolan M."/>
            <person name="Ohm R.A."/>
            <person name="Pangilinan J."/>
            <person name="Pereira M.F."/>
            <person name="Perotto S."/>
            <person name="Peter M."/>
            <person name="Pfister S."/>
            <person name="Riley R."/>
            <person name="Sitrit Y."/>
            <person name="Stielow J.B."/>
            <person name="Szollosi G."/>
            <person name="Zifcakova L."/>
            <person name="Stursova M."/>
            <person name="Spatafora J.W."/>
            <person name="Tedersoo L."/>
            <person name="Vaario L.M."/>
            <person name="Yamada A."/>
            <person name="Yan M."/>
            <person name="Wang P."/>
            <person name="Xu J."/>
            <person name="Bruns T."/>
            <person name="Baldrian P."/>
            <person name="Vilgalys R."/>
            <person name="Dunand C."/>
            <person name="Henrissat B."/>
            <person name="Grigoriev I.V."/>
            <person name="Hibbett D."/>
            <person name="Nagy L.G."/>
            <person name="Martin F.M."/>
        </authorList>
    </citation>
    <scope>NUCLEOTIDE SEQUENCE</scope>
    <source>
        <strain evidence="3">BED1</strain>
    </source>
</reference>
<dbReference type="AlphaFoldDB" id="A0AAD4GCA7"/>
<proteinExistence type="predicted"/>
<feature type="compositionally biased region" description="Acidic residues" evidence="2">
    <location>
        <begin position="644"/>
        <end position="664"/>
    </location>
</feature>
<feature type="compositionally biased region" description="Pro residues" evidence="2">
    <location>
        <begin position="571"/>
        <end position="589"/>
    </location>
</feature>
<evidence type="ECO:0000256" key="2">
    <source>
        <dbReference type="SAM" id="MobiDB-lite"/>
    </source>
</evidence>
<keyword evidence="4" id="KW-1185">Reference proteome</keyword>
<name>A0AAD4GCA7_BOLED</name>
<feature type="region of interest" description="Disordered" evidence="2">
    <location>
        <begin position="482"/>
        <end position="687"/>
    </location>
</feature>
<sequence length="687" mass="73432">MSGSPQPTTSPPPNGQPQSNAQLAQLLTTSYRESDILRKDLVATRRRLEKAERLLAAASPPNASNGTHAIILECERAERAERARDEADARRRVLSDAWEELSRYLTVLELRAADARAGFTRLVAEGGGQLVLAPVPLPGYFPTTVHTPAASSPAIMLVPPPPANHRSHRHSSSLNSSHGIPPLPPPPQPSSSRVRPRSGSIDDPSYQLASGQPPAKRSRNERDYDRSHPRARPLDGEVHHRSHLPSPHTALQPTLAAPRHPNAHPHSRSSSRSSQRSLSIDEMLLEASTDDPRPRGEPQSPRAVIAHHQHPNHAPTPTQRSIVGHISGPNTGPLEQPGEQRMYQTHIFAPPVMGAPTKKGKPASTTGISTYLDITPSRGPDVDPVPNGSAVLTAPPITTSTAPPPPTPTSMVPQSATAPAPPAVLHSHAPYPATNAQGQRICRQCGLAGRYKDGKCVEKWGPGPEGPGTVCDRCRKKMKRVERRGTIESQNQSQAHIGQQQSQPAAASLTHAHSITAHGNRVARTDTMPVTVGIGSGGTQLIGHATQMPSFISKDRRDRERIPTSSLAAPPSQPPRPNDSQREPPPSPPAIATLQTDDDEPHRRGSADKGRRPMSSAAAPLIKHLPSPSHSNSHPNSRRGSDESSADAEGDPDADGDADADAELLEAVHAAENRSTSLKAEDAENDD</sequence>
<feature type="compositionally biased region" description="Basic and acidic residues" evidence="2">
    <location>
        <begin position="218"/>
        <end position="239"/>
    </location>
</feature>
<feature type="region of interest" description="Disordered" evidence="2">
    <location>
        <begin position="394"/>
        <end position="431"/>
    </location>
</feature>
<gene>
    <name evidence="3" type="ORF">L210DRAFT_3505971</name>
</gene>
<organism evidence="3 4">
    <name type="scientific">Boletus edulis BED1</name>
    <dbReference type="NCBI Taxonomy" id="1328754"/>
    <lineage>
        <taxon>Eukaryota</taxon>
        <taxon>Fungi</taxon>
        <taxon>Dikarya</taxon>
        <taxon>Basidiomycota</taxon>
        <taxon>Agaricomycotina</taxon>
        <taxon>Agaricomycetes</taxon>
        <taxon>Agaricomycetidae</taxon>
        <taxon>Boletales</taxon>
        <taxon>Boletineae</taxon>
        <taxon>Boletaceae</taxon>
        <taxon>Boletoideae</taxon>
        <taxon>Boletus</taxon>
    </lineage>
</organism>
<evidence type="ECO:0000256" key="1">
    <source>
        <dbReference type="SAM" id="Coils"/>
    </source>
</evidence>
<feature type="compositionally biased region" description="Basic and acidic residues" evidence="2">
    <location>
        <begin position="553"/>
        <end position="562"/>
    </location>
</feature>